<dbReference type="PANTHER" id="PTHR43345">
    <property type="entry name" value="3-ISOPROPYLMALATE DEHYDRATASE SMALL SUBUNIT 2-RELATED-RELATED"/>
    <property type="match status" value="1"/>
</dbReference>
<dbReference type="InterPro" id="IPR004431">
    <property type="entry name" value="3-IsopropMal_deHydase_ssu"/>
</dbReference>
<keyword evidence="9 10" id="KW-0100">Branched-chain amino acid biosynthesis</keyword>
<evidence type="ECO:0000256" key="7">
    <source>
        <dbReference type="ARBA" id="ARBA00022605"/>
    </source>
</evidence>
<dbReference type="HAMAP" id="MF_01031">
    <property type="entry name" value="LeuD_type1"/>
    <property type="match status" value="1"/>
</dbReference>
<protein>
    <recommendedName>
        <fullName evidence="10">3-isopropylmalate dehydratase small subunit</fullName>
        <ecNumber evidence="10">4.2.1.33</ecNumber>
    </recommendedName>
    <alternativeName>
        <fullName evidence="10">Alpha-IPM isomerase</fullName>
        <shortName evidence="10">IPMI</shortName>
    </alternativeName>
    <alternativeName>
        <fullName evidence="10">Isopropylmalate isomerase</fullName>
    </alternativeName>
</protein>
<reference evidence="12" key="1">
    <citation type="submission" date="2023-01" db="EMBL/GenBank/DDBJ databases">
        <title>The genome sequence of Kordiimonadaceae bacterium 6D33.</title>
        <authorList>
            <person name="Liu Y."/>
        </authorList>
    </citation>
    <scope>NUCLEOTIDE SEQUENCE</scope>
    <source>
        <strain evidence="12">6D33</strain>
    </source>
</reference>
<comment type="catalytic activity">
    <reaction evidence="1 10">
        <text>(2R,3S)-3-isopropylmalate = (2S)-2-isopropylmalate</text>
        <dbReference type="Rhea" id="RHEA:32287"/>
        <dbReference type="ChEBI" id="CHEBI:1178"/>
        <dbReference type="ChEBI" id="CHEBI:35121"/>
        <dbReference type="EC" id="4.2.1.33"/>
    </reaction>
</comment>
<evidence type="ECO:0000256" key="1">
    <source>
        <dbReference type="ARBA" id="ARBA00000491"/>
    </source>
</evidence>
<evidence type="ECO:0000256" key="4">
    <source>
        <dbReference type="ARBA" id="ARBA00009845"/>
    </source>
</evidence>
<dbReference type="KEGG" id="gso:PH603_15955"/>
<comment type="similarity">
    <text evidence="4 10">Belongs to the LeuD family. LeuD type 1 subfamily.</text>
</comment>
<evidence type="ECO:0000259" key="11">
    <source>
        <dbReference type="Pfam" id="PF00694"/>
    </source>
</evidence>
<evidence type="ECO:0000256" key="2">
    <source>
        <dbReference type="ARBA" id="ARBA00002695"/>
    </source>
</evidence>
<dbReference type="Proteomes" id="UP001217500">
    <property type="component" value="Chromosome"/>
</dbReference>
<proteinExistence type="inferred from homology"/>
<dbReference type="GO" id="GO:0009098">
    <property type="term" value="P:L-leucine biosynthetic process"/>
    <property type="evidence" value="ECO:0007669"/>
    <property type="project" value="UniProtKB-UniRule"/>
</dbReference>
<dbReference type="Gene3D" id="3.20.19.10">
    <property type="entry name" value="Aconitase, domain 4"/>
    <property type="match status" value="1"/>
</dbReference>
<dbReference type="FunFam" id="3.20.19.10:FF:000003">
    <property type="entry name" value="3-isopropylmalate dehydratase small subunit"/>
    <property type="match status" value="1"/>
</dbReference>
<keyword evidence="13" id="KW-1185">Reference proteome</keyword>
<evidence type="ECO:0000313" key="12">
    <source>
        <dbReference type="EMBL" id="WCL54033.1"/>
    </source>
</evidence>
<dbReference type="GO" id="GO:0009316">
    <property type="term" value="C:3-isopropylmalate dehydratase complex"/>
    <property type="evidence" value="ECO:0007669"/>
    <property type="project" value="InterPro"/>
</dbReference>
<dbReference type="EMBL" id="CP116805">
    <property type="protein sequence ID" value="WCL54033.1"/>
    <property type="molecule type" value="Genomic_DNA"/>
</dbReference>
<dbReference type="InterPro" id="IPR000573">
    <property type="entry name" value="AconitaseA/IPMdHydase_ssu_swvl"/>
</dbReference>
<dbReference type="Pfam" id="PF00694">
    <property type="entry name" value="Aconitase_C"/>
    <property type="match status" value="1"/>
</dbReference>
<comment type="pathway">
    <text evidence="3 10">Amino-acid biosynthesis; L-leucine biosynthesis; L-leucine from 3-methyl-2-oxobutanoate: step 2/4.</text>
</comment>
<organism evidence="12 13">
    <name type="scientific">Gimibacter soli</name>
    <dbReference type="NCBI Taxonomy" id="3024400"/>
    <lineage>
        <taxon>Bacteria</taxon>
        <taxon>Pseudomonadati</taxon>
        <taxon>Pseudomonadota</taxon>
        <taxon>Alphaproteobacteria</taxon>
        <taxon>Kordiimonadales</taxon>
        <taxon>Temperatibacteraceae</taxon>
        <taxon>Gimibacter</taxon>
    </lineage>
</organism>
<accession>A0AAE9XUT1</accession>
<dbReference type="SUPFAM" id="SSF52016">
    <property type="entry name" value="LeuD/IlvD-like"/>
    <property type="match status" value="1"/>
</dbReference>
<comment type="function">
    <text evidence="2 10">Catalyzes the isomerization between 2-isopropylmalate and 3-isopropylmalate, via the formation of 2-isopropylmaleate.</text>
</comment>
<evidence type="ECO:0000256" key="6">
    <source>
        <dbReference type="ARBA" id="ARBA00022430"/>
    </source>
</evidence>
<evidence type="ECO:0000256" key="9">
    <source>
        <dbReference type="ARBA" id="ARBA00023304"/>
    </source>
</evidence>
<dbReference type="InterPro" id="IPR015928">
    <property type="entry name" value="Aconitase/3IPM_dehydase_swvl"/>
</dbReference>
<dbReference type="NCBIfam" id="NF002458">
    <property type="entry name" value="PRK01641.1"/>
    <property type="match status" value="1"/>
</dbReference>
<dbReference type="AlphaFoldDB" id="A0AAE9XUT1"/>
<evidence type="ECO:0000256" key="8">
    <source>
        <dbReference type="ARBA" id="ARBA00023239"/>
    </source>
</evidence>
<evidence type="ECO:0000256" key="3">
    <source>
        <dbReference type="ARBA" id="ARBA00004729"/>
    </source>
</evidence>
<evidence type="ECO:0000256" key="5">
    <source>
        <dbReference type="ARBA" id="ARBA00011271"/>
    </source>
</evidence>
<keyword evidence="6 10" id="KW-0432">Leucine biosynthesis</keyword>
<gene>
    <name evidence="10 12" type="primary">leuD</name>
    <name evidence="12" type="ORF">PH603_15955</name>
</gene>
<sequence length="203" mass="21813">MRAFTKVTAKAVPFPRMNVDTDIIVPAKHLKTITRSGLGKHAFETVRYRADGTHIADNVFDSPKYAGSEILIAGRNFGCGSSREHAPWALADMGFRTVLAPGFADIFAGNCVKNGILTVTLKQEEIDALVLAAEGGVAITVDLEDQSVTAGNARYTFEFNPVHKKMLLEGLDEIGQTLAASPAIKSYEAKQAAMTPWLFGGNA</sequence>
<keyword evidence="7 10" id="KW-0028">Amino-acid biosynthesis</keyword>
<keyword evidence="8 10" id="KW-0456">Lyase</keyword>
<dbReference type="EC" id="4.2.1.33" evidence="10"/>
<dbReference type="InterPro" id="IPR050075">
    <property type="entry name" value="LeuD"/>
</dbReference>
<evidence type="ECO:0000313" key="13">
    <source>
        <dbReference type="Proteomes" id="UP001217500"/>
    </source>
</evidence>
<dbReference type="InterPro" id="IPR033940">
    <property type="entry name" value="IPMI_Swivel"/>
</dbReference>
<name>A0AAE9XUT1_9PROT</name>
<dbReference type="GO" id="GO:0003861">
    <property type="term" value="F:3-isopropylmalate dehydratase activity"/>
    <property type="evidence" value="ECO:0007669"/>
    <property type="project" value="UniProtKB-UniRule"/>
</dbReference>
<dbReference type="NCBIfam" id="TIGR00171">
    <property type="entry name" value="leuD"/>
    <property type="match status" value="1"/>
</dbReference>
<comment type="subunit">
    <text evidence="5 10">Heterodimer of LeuC and LeuD.</text>
</comment>
<evidence type="ECO:0000256" key="10">
    <source>
        <dbReference type="HAMAP-Rule" id="MF_01031"/>
    </source>
</evidence>
<feature type="domain" description="Aconitase A/isopropylmalate dehydratase small subunit swivel" evidence="11">
    <location>
        <begin position="1"/>
        <end position="124"/>
    </location>
</feature>
<dbReference type="RefSeq" id="WP_289503752.1">
    <property type="nucleotide sequence ID" value="NZ_CP116805.1"/>
</dbReference>
<dbReference type="CDD" id="cd01577">
    <property type="entry name" value="IPMI_Swivel"/>
    <property type="match status" value="1"/>
</dbReference>
<dbReference type="PANTHER" id="PTHR43345:SF5">
    <property type="entry name" value="3-ISOPROPYLMALATE DEHYDRATASE SMALL SUBUNIT"/>
    <property type="match status" value="1"/>
</dbReference>